<sequence length="596" mass="64271">MVAAMDPETRRTRAAVFLVDKRLPSDAQKRIFTRVRQIMHEEEANFAVRCWPSPSENEEAAAARSPGLGGAGRSDWRDFDSVSSLTEGLAGYDVVDFVWFAHKVSGKAPIPVEELHAYALLKEARNAFPRSVRRLVTSQRSDSVDHLAGVLGLARVRLDSEKELDALFAEFTSEVLWRGDLKLGRGVSRGDADRLGATVDFVGVTEEWKGGRAPMEGEARPPEASGSGDGKGEGSALVGSPLPRVLGLALEGPLLAEEVIPLAWLPLHRLKSVLARVRVVVRDRGIQSWLDRLGRVGEDPEARAWGPAMCIMLSQLNRGAPLALVPAGSAGGGVFSLVELVSAAEDAILPQLQPCCPSGAESLGQAADKVAEEHAMIVDYVLGSRQGDDWGPLELRQRWPELFALEGECTRKGGRAALALARAARKGKGPGKKTASSSLKEKLAQVEKYLNQDGTLKVKPAATTAAAPRKLGRQAQGFLAQQGAALASAGGSLSPRSKLSLGWMYERRRQLQLASSGGARRDGHGVSYYRGERPKPEKRRRAVVAPAKKEKAASGVVRKRKEQPRPKPRAAKGTEAASKFLKKVKVRRTLDYTGAL</sequence>
<feature type="compositionally biased region" description="Basic and acidic residues" evidence="1">
    <location>
        <begin position="519"/>
        <end position="535"/>
    </location>
</feature>
<dbReference type="AlphaFoldDB" id="A0AAX4PHH8"/>
<dbReference type="EMBL" id="CP151512">
    <property type="protein sequence ID" value="WZN65387.1"/>
    <property type="molecule type" value="Genomic_DNA"/>
</dbReference>
<gene>
    <name evidence="2" type="ORF">HKI87_12g69450</name>
</gene>
<proteinExistence type="predicted"/>
<feature type="compositionally biased region" description="Basic residues" evidence="1">
    <location>
        <begin position="557"/>
        <end position="570"/>
    </location>
</feature>
<protein>
    <recommendedName>
        <fullName evidence="4">Treslin N-terminal domain-containing protein</fullName>
    </recommendedName>
</protein>
<feature type="region of interest" description="Disordered" evidence="1">
    <location>
        <begin position="514"/>
        <end position="580"/>
    </location>
</feature>
<feature type="region of interest" description="Disordered" evidence="1">
    <location>
        <begin position="210"/>
        <end position="236"/>
    </location>
</feature>
<name>A0AAX4PHH8_9CHLO</name>
<keyword evidence="3" id="KW-1185">Reference proteome</keyword>
<evidence type="ECO:0008006" key="4">
    <source>
        <dbReference type="Google" id="ProtNLM"/>
    </source>
</evidence>
<dbReference type="Proteomes" id="UP001472866">
    <property type="component" value="Chromosome 12"/>
</dbReference>
<evidence type="ECO:0000256" key="1">
    <source>
        <dbReference type="SAM" id="MobiDB-lite"/>
    </source>
</evidence>
<feature type="compositionally biased region" description="Basic and acidic residues" evidence="1">
    <location>
        <begin position="210"/>
        <end position="221"/>
    </location>
</feature>
<organism evidence="2 3">
    <name type="scientific">Chloropicon roscoffensis</name>
    <dbReference type="NCBI Taxonomy" id="1461544"/>
    <lineage>
        <taxon>Eukaryota</taxon>
        <taxon>Viridiplantae</taxon>
        <taxon>Chlorophyta</taxon>
        <taxon>Chloropicophyceae</taxon>
        <taxon>Chloropicales</taxon>
        <taxon>Chloropicaceae</taxon>
        <taxon>Chloropicon</taxon>
    </lineage>
</organism>
<evidence type="ECO:0000313" key="3">
    <source>
        <dbReference type="Proteomes" id="UP001472866"/>
    </source>
</evidence>
<reference evidence="2 3" key="1">
    <citation type="submission" date="2024-03" db="EMBL/GenBank/DDBJ databases">
        <title>Complete genome sequence of the green alga Chloropicon roscoffensis RCC1871.</title>
        <authorList>
            <person name="Lemieux C."/>
            <person name="Pombert J.-F."/>
            <person name="Otis C."/>
            <person name="Turmel M."/>
        </authorList>
    </citation>
    <scope>NUCLEOTIDE SEQUENCE [LARGE SCALE GENOMIC DNA]</scope>
    <source>
        <strain evidence="2 3">RCC1871</strain>
    </source>
</reference>
<accession>A0AAX4PHH8</accession>
<evidence type="ECO:0000313" key="2">
    <source>
        <dbReference type="EMBL" id="WZN65387.1"/>
    </source>
</evidence>